<dbReference type="PROSITE" id="PS50883">
    <property type="entry name" value="EAL"/>
    <property type="match status" value="1"/>
</dbReference>
<dbReference type="RefSeq" id="WP_086087105.1">
    <property type="nucleotide sequence ID" value="NZ_CP021112.1"/>
</dbReference>
<dbReference type="SUPFAM" id="SSF55073">
    <property type="entry name" value="Nucleotide cyclase"/>
    <property type="match status" value="1"/>
</dbReference>
<dbReference type="CDD" id="cd01948">
    <property type="entry name" value="EAL"/>
    <property type="match status" value="1"/>
</dbReference>
<proteinExistence type="predicted"/>
<dbReference type="SMART" id="SM00052">
    <property type="entry name" value="EAL"/>
    <property type="match status" value="1"/>
</dbReference>
<dbReference type="Gene3D" id="3.30.70.270">
    <property type="match status" value="1"/>
</dbReference>
<dbReference type="InterPro" id="IPR043128">
    <property type="entry name" value="Rev_trsase/Diguanyl_cyclase"/>
</dbReference>
<evidence type="ECO:0000313" key="1">
    <source>
        <dbReference type="EMBL" id="ARP98681.1"/>
    </source>
</evidence>
<dbReference type="CDD" id="cd01949">
    <property type="entry name" value="GGDEF"/>
    <property type="match status" value="1"/>
</dbReference>
<evidence type="ECO:0000313" key="2">
    <source>
        <dbReference type="Proteomes" id="UP000194137"/>
    </source>
</evidence>
<dbReference type="InterPro" id="IPR052155">
    <property type="entry name" value="Biofilm_reg_signaling"/>
</dbReference>
<dbReference type="InterPro" id="IPR001633">
    <property type="entry name" value="EAL_dom"/>
</dbReference>
<dbReference type="Proteomes" id="UP000194137">
    <property type="component" value="Chromosome"/>
</dbReference>
<dbReference type="STRING" id="1235591.CAK95_06000"/>
<protein>
    <submittedName>
        <fullName evidence="1">Uncharacterized protein</fullName>
    </submittedName>
</protein>
<dbReference type="KEGG" id="psin:CAK95_06000"/>
<accession>A0A1W6ZMU2</accession>
<dbReference type="SUPFAM" id="SSF141868">
    <property type="entry name" value="EAL domain-like"/>
    <property type="match status" value="1"/>
</dbReference>
<sequence>MTKLRSATLEASNRIQAKILDQTIYSELVGALYSTPKSILAATLAAIGVTIIARTLSGDNFYIFAAISFALIGIWRSSASYFYFQWGDKPRTRASVKRWEFVALIGAWSFSALVGVTGAYTTVAHPGRDVEYLITGCVMGYIAGISSRNASRPIITIGQISLTCIPFCIALLLQFDLVHVTLALFIATLYISTIVISRTVFENIVARHYAYKQVERVAQQDALTGLWSRDYFLKLLSDKISHEVKRSNDVVLITIDLDRFKDINDTLGHPAGDSILFEAAQRIKAAISVPSEVSRIGGDEFLVMLTNVDDIAADVIAGEVLESLKRPFKINMSNINCGASIGYAIAPRDGFSVDLLLRHADLALYEAKRLGRGQVVAYSPALSSEYEKRVMLEKDLQAALDNDELELRYQPIVDPRSGRTICCEALLRWQHPTLGEIPPSVFVPIAEGTGMISRIGSWVLVSACAEAMHWSPDIKVAVNLSPLQFKQGHDIVDIVTDALLRSGLAARRLELEITETVLIDDTEQTLAILEELREIGIGISLDDFGTGFASLAYLNDFPFSKVKIDRKFTQNLEQSTRTAAILKGIAQTTKDLQIELVAEGVEKTVQLDYMRSLGINAIQGYLFSRPLRATRLRRVIAKPIIPSWSLERSGRTVTVDTEALRAAIGGR</sequence>
<organism evidence="1 2">
    <name type="scientific">Pseudorhodoplanes sinuspersici</name>
    <dbReference type="NCBI Taxonomy" id="1235591"/>
    <lineage>
        <taxon>Bacteria</taxon>
        <taxon>Pseudomonadati</taxon>
        <taxon>Pseudomonadota</taxon>
        <taxon>Alphaproteobacteria</taxon>
        <taxon>Hyphomicrobiales</taxon>
        <taxon>Pseudorhodoplanes</taxon>
    </lineage>
</organism>
<dbReference type="InterPro" id="IPR029787">
    <property type="entry name" value="Nucleotide_cyclase"/>
</dbReference>
<dbReference type="AlphaFoldDB" id="A0A1W6ZMU2"/>
<keyword evidence="2" id="KW-1185">Reference proteome</keyword>
<gene>
    <name evidence="1" type="ORF">CAK95_06000</name>
</gene>
<dbReference type="InterPro" id="IPR035919">
    <property type="entry name" value="EAL_sf"/>
</dbReference>
<dbReference type="InterPro" id="IPR000160">
    <property type="entry name" value="GGDEF_dom"/>
</dbReference>
<dbReference type="PANTHER" id="PTHR44757:SF2">
    <property type="entry name" value="BIOFILM ARCHITECTURE MAINTENANCE PROTEIN MBAA"/>
    <property type="match status" value="1"/>
</dbReference>
<dbReference type="EMBL" id="CP021112">
    <property type="protein sequence ID" value="ARP98681.1"/>
    <property type="molecule type" value="Genomic_DNA"/>
</dbReference>
<reference evidence="1 2" key="1">
    <citation type="submission" date="2017-05" db="EMBL/GenBank/DDBJ databases">
        <title>Full genome sequence of Pseudorhodoplanes sinuspersici.</title>
        <authorList>
            <person name="Dastgheib S.M.M."/>
            <person name="Shavandi M."/>
            <person name="Tirandaz H."/>
        </authorList>
    </citation>
    <scope>NUCLEOTIDE SEQUENCE [LARGE SCALE GENOMIC DNA]</scope>
    <source>
        <strain evidence="1 2">RIPI110</strain>
    </source>
</reference>
<dbReference type="NCBIfam" id="TIGR00254">
    <property type="entry name" value="GGDEF"/>
    <property type="match status" value="1"/>
</dbReference>
<dbReference type="SMART" id="SM00267">
    <property type="entry name" value="GGDEF"/>
    <property type="match status" value="1"/>
</dbReference>
<dbReference type="OrthoDB" id="9814202at2"/>
<dbReference type="Pfam" id="PF00990">
    <property type="entry name" value="GGDEF"/>
    <property type="match status" value="1"/>
</dbReference>
<name>A0A1W6ZMU2_9HYPH</name>
<dbReference type="PANTHER" id="PTHR44757">
    <property type="entry name" value="DIGUANYLATE CYCLASE DGCP"/>
    <property type="match status" value="1"/>
</dbReference>
<dbReference type="Gene3D" id="3.20.20.450">
    <property type="entry name" value="EAL domain"/>
    <property type="match status" value="1"/>
</dbReference>
<dbReference type="PROSITE" id="PS50887">
    <property type="entry name" value="GGDEF"/>
    <property type="match status" value="1"/>
</dbReference>
<dbReference type="Pfam" id="PF00563">
    <property type="entry name" value="EAL"/>
    <property type="match status" value="1"/>
</dbReference>